<evidence type="ECO:0000313" key="8">
    <source>
        <dbReference type="EMBL" id="ODP26299.1"/>
    </source>
</evidence>
<dbReference type="PANTHER" id="PTHR43663">
    <property type="entry name" value="CHROMATE TRANSPORT PROTEIN-RELATED"/>
    <property type="match status" value="1"/>
</dbReference>
<dbReference type="AlphaFoldDB" id="A0A1E3KXM8"/>
<keyword evidence="3" id="KW-1003">Cell membrane</keyword>
<dbReference type="Proteomes" id="UP000094578">
    <property type="component" value="Unassembled WGS sequence"/>
</dbReference>
<accession>A0A1E3KXM8</accession>
<feature type="transmembrane region" description="Helical" evidence="7">
    <location>
        <begin position="110"/>
        <end position="130"/>
    </location>
</feature>
<comment type="caution">
    <text evidence="8">The sequence shown here is derived from an EMBL/GenBank/DDBJ whole genome shotgun (WGS) entry which is preliminary data.</text>
</comment>
<keyword evidence="9" id="KW-1185">Reference proteome</keyword>
<evidence type="ECO:0000256" key="6">
    <source>
        <dbReference type="ARBA" id="ARBA00023136"/>
    </source>
</evidence>
<evidence type="ECO:0000256" key="5">
    <source>
        <dbReference type="ARBA" id="ARBA00022989"/>
    </source>
</evidence>
<evidence type="ECO:0000256" key="2">
    <source>
        <dbReference type="ARBA" id="ARBA00005262"/>
    </source>
</evidence>
<dbReference type="Pfam" id="PF02417">
    <property type="entry name" value="Chromate_transp"/>
    <property type="match status" value="1"/>
</dbReference>
<keyword evidence="4 7" id="KW-0812">Transmembrane</keyword>
<dbReference type="EMBL" id="MDER01000086">
    <property type="protein sequence ID" value="ODP26299.1"/>
    <property type="molecule type" value="Genomic_DNA"/>
</dbReference>
<dbReference type="InterPro" id="IPR003370">
    <property type="entry name" value="Chromate_transpt"/>
</dbReference>
<dbReference type="InterPro" id="IPR052518">
    <property type="entry name" value="CHR_Transporter"/>
</dbReference>
<keyword evidence="6 7" id="KW-0472">Membrane</keyword>
<gene>
    <name evidence="8" type="ORF">PTI45_04139</name>
</gene>
<dbReference type="GO" id="GO:0015109">
    <property type="term" value="F:chromate transmembrane transporter activity"/>
    <property type="evidence" value="ECO:0007669"/>
    <property type="project" value="InterPro"/>
</dbReference>
<evidence type="ECO:0000256" key="7">
    <source>
        <dbReference type="SAM" id="Phobius"/>
    </source>
</evidence>
<name>A0A1E3KXM8_9BACL</name>
<evidence type="ECO:0000256" key="3">
    <source>
        <dbReference type="ARBA" id="ARBA00022475"/>
    </source>
</evidence>
<comment type="subcellular location">
    <subcellularLocation>
        <location evidence="1">Cell membrane</location>
        <topology evidence="1">Multi-pass membrane protein</topology>
    </subcellularLocation>
</comment>
<organism evidence="8 9">
    <name type="scientific">Paenibacillus nuruki</name>
    <dbReference type="NCBI Taxonomy" id="1886670"/>
    <lineage>
        <taxon>Bacteria</taxon>
        <taxon>Bacillati</taxon>
        <taxon>Bacillota</taxon>
        <taxon>Bacilli</taxon>
        <taxon>Bacillales</taxon>
        <taxon>Paenibacillaceae</taxon>
        <taxon>Paenibacillus</taxon>
    </lineage>
</organism>
<evidence type="ECO:0000256" key="1">
    <source>
        <dbReference type="ARBA" id="ARBA00004651"/>
    </source>
</evidence>
<dbReference type="RefSeq" id="WP_069329464.1">
    <property type="nucleotide sequence ID" value="NZ_MDER01000086.1"/>
</dbReference>
<evidence type="ECO:0000313" key="9">
    <source>
        <dbReference type="Proteomes" id="UP000094578"/>
    </source>
</evidence>
<comment type="similarity">
    <text evidence="2">Belongs to the chromate ion transporter (CHR) (TC 2.A.51) family.</text>
</comment>
<dbReference type="PATRIC" id="fig|1886670.3.peg.4169"/>
<protein>
    <submittedName>
        <fullName evidence="8">Uncharacterized transporter</fullName>
    </submittedName>
</protein>
<dbReference type="STRING" id="1886670.PTI45_04139"/>
<dbReference type="GO" id="GO:0005886">
    <property type="term" value="C:plasma membrane"/>
    <property type="evidence" value="ECO:0007669"/>
    <property type="project" value="UniProtKB-SubCell"/>
</dbReference>
<sequence>MLLWQLFLSFLKIGFSSFGGGYAVIPMIQYESSRYGWLTDAQFQSTVSLAGMSPGPIATNSATLIGYETAGLTGAIVATTGIVLPSLIVVIIIAAFFYRIHSNRWVKSSFYGLRPIITGLIAYAAIHFGLSNHAEVVMSCTTLATLLIGVAAFWAIVKYKLHPLMVIAGSAVIGIVLF</sequence>
<proteinExistence type="inferred from homology"/>
<evidence type="ECO:0000256" key="4">
    <source>
        <dbReference type="ARBA" id="ARBA00022692"/>
    </source>
</evidence>
<reference evidence="8 9" key="1">
    <citation type="submission" date="2016-08" db="EMBL/GenBank/DDBJ databases">
        <title>Genome sequencing of Paenibacillus sp. TI45-13ar, isolated from Korean traditional nuruk.</title>
        <authorList>
            <person name="Kim S.-J."/>
        </authorList>
    </citation>
    <scope>NUCLEOTIDE SEQUENCE [LARGE SCALE GENOMIC DNA]</scope>
    <source>
        <strain evidence="8 9">TI45-13ar</strain>
    </source>
</reference>
<feature type="transmembrane region" description="Helical" evidence="7">
    <location>
        <begin position="136"/>
        <end position="157"/>
    </location>
</feature>
<feature type="transmembrane region" description="Helical" evidence="7">
    <location>
        <begin position="75"/>
        <end position="98"/>
    </location>
</feature>
<keyword evidence="5 7" id="KW-1133">Transmembrane helix</keyword>
<dbReference type="PANTHER" id="PTHR43663:SF1">
    <property type="entry name" value="CHROMATE TRANSPORTER"/>
    <property type="match status" value="1"/>
</dbReference>